<feature type="compositionally biased region" description="Polar residues" evidence="5">
    <location>
        <begin position="397"/>
        <end position="406"/>
    </location>
</feature>
<dbReference type="PROSITE" id="PS50011">
    <property type="entry name" value="PROTEIN_KINASE_DOM"/>
    <property type="match status" value="1"/>
</dbReference>
<feature type="compositionally biased region" description="Low complexity" evidence="5">
    <location>
        <begin position="378"/>
        <end position="389"/>
    </location>
</feature>
<evidence type="ECO:0000256" key="6">
    <source>
        <dbReference type="SAM" id="Phobius"/>
    </source>
</evidence>
<evidence type="ECO:0000313" key="8">
    <source>
        <dbReference type="EMBL" id="TWU44081.1"/>
    </source>
</evidence>
<dbReference type="SMART" id="SM00220">
    <property type="entry name" value="S_TKc"/>
    <property type="match status" value="1"/>
</dbReference>
<accession>A0A5C6E8Q4</accession>
<evidence type="ECO:0000256" key="5">
    <source>
        <dbReference type="SAM" id="MobiDB-lite"/>
    </source>
</evidence>
<keyword evidence="6" id="KW-0472">Membrane</keyword>
<keyword evidence="4" id="KW-0067">ATP-binding</keyword>
<dbReference type="InterPro" id="IPR000719">
    <property type="entry name" value="Prot_kinase_dom"/>
</dbReference>
<organism evidence="8 9">
    <name type="scientific">Novipirellula aureliae</name>
    <dbReference type="NCBI Taxonomy" id="2527966"/>
    <lineage>
        <taxon>Bacteria</taxon>
        <taxon>Pseudomonadati</taxon>
        <taxon>Planctomycetota</taxon>
        <taxon>Planctomycetia</taxon>
        <taxon>Pirellulales</taxon>
        <taxon>Pirellulaceae</taxon>
        <taxon>Novipirellula</taxon>
    </lineage>
</organism>
<evidence type="ECO:0000256" key="4">
    <source>
        <dbReference type="ARBA" id="ARBA00022840"/>
    </source>
</evidence>
<keyword evidence="6" id="KW-1133">Transmembrane helix</keyword>
<reference evidence="8 9" key="1">
    <citation type="submission" date="2019-02" db="EMBL/GenBank/DDBJ databases">
        <title>Deep-cultivation of Planctomycetes and their phenomic and genomic characterization uncovers novel biology.</title>
        <authorList>
            <person name="Wiegand S."/>
            <person name="Jogler M."/>
            <person name="Boedeker C."/>
            <person name="Pinto D."/>
            <person name="Vollmers J."/>
            <person name="Rivas-Marin E."/>
            <person name="Kohn T."/>
            <person name="Peeters S.H."/>
            <person name="Heuer A."/>
            <person name="Rast P."/>
            <person name="Oberbeckmann S."/>
            <person name="Bunk B."/>
            <person name="Jeske O."/>
            <person name="Meyerdierks A."/>
            <person name="Storesund J.E."/>
            <person name="Kallscheuer N."/>
            <person name="Luecker S."/>
            <person name="Lage O.M."/>
            <person name="Pohl T."/>
            <person name="Merkel B.J."/>
            <person name="Hornburger P."/>
            <person name="Mueller R.-W."/>
            <person name="Bruemmer F."/>
            <person name="Labrenz M."/>
            <person name="Spormann A.M."/>
            <person name="Op Den Camp H."/>
            <person name="Overmann J."/>
            <person name="Amann R."/>
            <person name="Jetten M.S.M."/>
            <person name="Mascher T."/>
            <person name="Medema M.H."/>
            <person name="Devos D.P."/>
            <person name="Kaster A.-K."/>
            <person name="Ovreas L."/>
            <person name="Rohde M."/>
            <person name="Galperin M.Y."/>
            <person name="Jogler C."/>
        </authorList>
    </citation>
    <scope>NUCLEOTIDE SEQUENCE [LARGE SCALE GENOMIC DNA]</scope>
    <source>
        <strain evidence="8 9">Q31b</strain>
    </source>
</reference>
<keyword evidence="1 8" id="KW-0808">Transferase</keyword>
<keyword evidence="9" id="KW-1185">Reference proteome</keyword>
<feature type="transmembrane region" description="Helical" evidence="6">
    <location>
        <begin position="418"/>
        <end position="440"/>
    </location>
</feature>
<dbReference type="PANTHER" id="PTHR43289">
    <property type="entry name" value="MITOGEN-ACTIVATED PROTEIN KINASE KINASE KINASE 20-RELATED"/>
    <property type="match status" value="1"/>
</dbReference>
<feature type="region of interest" description="Disordered" evidence="5">
    <location>
        <begin position="378"/>
        <end position="411"/>
    </location>
</feature>
<evidence type="ECO:0000256" key="2">
    <source>
        <dbReference type="ARBA" id="ARBA00022741"/>
    </source>
</evidence>
<comment type="caution">
    <text evidence="8">The sequence shown here is derived from an EMBL/GenBank/DDBJ whole genome shotgun (WGS) entry which is preliminary data.</text>
</comment>
<dbReference type="Gene3D" id="1.10.510.10">
    <property type="entry name" value="Transferase(Phosphotransferase) domain 1"/>
    <property type="match status" value="1"/>
</dbReference>
<dbReference type="RefSeq" id="WP_146599108.1">
    <property type="nucleotide sequence ID" value="NZ_SJPY01000002.1"/>
</dbReference>
<dbReference type="SUPFAM" id="SSF56112">
    <property type="entry name" value="Protein kinase-like (PK-like)"/>
    <property type="match status" value="1"/>
</dbReference>
<evidence type="ECO:0000313" key="9">
    <source>
        <dbReference type="Proteomes" id="UP000315471"/>
    </source>
</evidence>
<dbReference type="Pfam" id="PF00069">
    <property type="entry name" value="Pkinase"/>
    <property type="match status" value="1"/>
</dbReference>
<keyword evidence="2" id="KW-0547">Nucleotide-binding</keyword>
<feature type="compositionally biased region" description="Acidic residues" evidence="5">
    <location>
        <begin position="474"/>
        <end position="483"/>
    </location>
</feature>
<dbReference type="InterPro" id="IPR011009">
    <property type="entry name" value="Kinase-like_dom_sf"/>
</dbReference>
<dbReference type="EC" id="2.7.11.1" evidence="8"/>
<dbReference type="GO" id="GO:0005524">
    <property type="term" value="F:ATP binding"/>
    <property type="evidence" value="ECO:0007669"/>
    <property type="project" value="UniProtKB-KW"/>
</dbReference>
<dbReference type="GO" id="GO:0004674">
    <property type="term" value="F:protein serine/threonine kinase activity"/>
    <property type="evidence" value="ECO:0007669"/>
    <property type="project" value="UniProtKB-EC"/>
</dbReference>
<name>A0A5C6E8Q4_9BACT</name>
<evidence type="ECO:0000259" key="7">
    <source>
        <dbReference type="PROSITE" id="PS50011"/>
    </source>
</evidence>
<evidence type="ECO:0000256" key="1">
    <source>
        <dbReference type="ARBA" id="ARBA00022679"/>
    </source>
</evidence>
<dbReference type="OrthoDB" id="229095at2"/>
<gene>
    <name evidence="8" type="primary">pknH_2</name>
    <name evidence="8" type="ORF">Q31b_16160</name>
</gene>
<dbReference type="EMBL" id="SJPY01000002">
    <property type="protein sequence ID" value="TWU44081.1"/>
    <property type="molecule type" value="Genomic_DNA"/>
</dbReference>
<evidence type="ECO:0000256" key="3">
    <source>
        <dbReference type="ARBA" id="ARBA00022777"/>
    </source>
</evidence>
<dbReference type="AlphaFoldDB" id="A0A5C6E8Q4"/>
<sequence>MAVALSEFWSRLVRNGLTDANGCKQYAAQYALSNNGSPPSNAVSLAKYLVQCEEITPFQAKALVADDAITLRLGRYLIRDEKTPSPLGNWVTVVCDRPIDAKKVDVKKVDGFLFRNARPNETDSNDGYSDRVNAHAKVQARSLQPLQIESIGDLPVVFSPLPQGACLFECLSGGGRMSIREPVASRKGLPRKQVYRIAIAIADALHSLHRESLYHGSVRIDRIWITKQGDAILLRDLPNWLDTLESPRFYAAPEQHGEPALTSVATDIYSLGCLIYRLSTGRFPYESDSESELRALHQTTIPEDVVQAVEQGVYGNPLLRVIAYAIAKDPKSRFENADQFAKALRVAESMPDSVPLPMAKSAVKPPVSALAPAMTQTPAARQTPAAPIASVAPKPRVTTTQPIQTASRRRRRRRVAPFVLGGLGLVVLMLVIALLVGGPAQTTITVKKRTRPVSPSAAMPPWKPPTSRPQTAEAEPESQEEESGYTIVDDPKLLWEPPYPSNDSASLSMLPPGPGVILVVNLPPPGTQGGFQRIVEAFSPDLNELIEAAAQRAKVPVDSIARLAVALHRSNDSATGEGWPQCSLAVTLRTPMPLAQLVDSWGAVASRTAEGATIYASDQLGVDAYYVNAGDQQSGGPISQFSVGSIDRISEVAEFGGSEISLSRNLKSLWDATSPESDLAVLVTPNFLFSDARAILKTAAPRWESHLKSLLIPDVAAAMFTATFADAKFYAELRFSPSGGVSSPVLMQRMRQAIDATPAWAEDFILDSVPDASWRLLANRLPTMLRFVKDQSRFGVIDQTAIGNVYLPENAAAQVSLAAALAMNTMPSQTEGVGPMPAKVLTFDELLNQEISVAFDQESLQFGVDIIVEQLAASLPDGTDVPEVRIVGGDLQKMGITQNQQIRGFNKVNLPFRTILTDLLLGANPDKTATGSHDPKQALIWVVSEGNANGGKNEILITTRQAADGRYELPSEFK</sequence>
<keyword evidence="3 8" id="KW-0418">Kinase</keyword>
<protein>
    <submittedName>
        <fullName evidence="8">Serine/threonine-protein kinase PknH</fullName>
        <ecNumber evidence="8">2.7.11.1</ecNumber>
    </submittedName>
</protein>
<dbReference type="PANTHER" id="PTHR43289:SF6">
    <property type="entry name" value="SERINE_THREONINE-PROTEIN KINASE NEKL-3"/>
    <property type="match status" value="1"/>
</dbReference>
<proteinExistence type="predicted"/>
<feature type="domain" description="Protein kinase" evidence="7">
    <location>
        <begin position="76"/>
        <end position="345"/>
    </location>
</feature>
<keyword evidence="6" id="KW-0812">Transmembrane</keyword>
<dbReference type="Proteomes" id="UP000315471">
    <property type="component" value="Unassembled WGS sequence"/>
</dbReference>
<feature type="region of interest" description="Disordered" evidence="5">
    <location>
        <begin position="447"/>
        <end position="487"/>
    </location>
</feature>